<evidence type="ECO:0000256" key="1">
    <source>
        <dbReference type="ARBA" id="ARBA00004123"/>
    </source>
</evidence>
<dbReference type="InterPro" id="IPR001138">
    <property type="entry name" value="Zn2Cys6_DnaBD"/>
</dbReference>
<dbReference type="SMART" id="SM00066">
    <property type="entry name" value="GAL4"/>
    <property type="match status" value="1"/>
</dbReference>
<reference evidence="5 6" key="1">
    <citation type="submission" date="2020-11" db="EMBL/GenBank/DDBJ databases">
        <title>Kefir isolates.</title>
        <authorList>
            <person name="Marcisauskas S."/>
            <person name="Kim Y."/>
            <person name="Blasche S."/>
        </authorList>
    </citation>
    <scope>NUCLEOTIDE SEQUENCE [LARGE SCALE GENOMIC DNA]</scope>
    <source>
        <strain evidence="5 6">KR</strain>
    </source>
</reference>
<comment type="caution">
    <text evidence="5">The sequence shown here is derived from an EMBL/GenBank/DDBJ whole genome shotgun (WGS) entry which is preliminary data.</text>
</comment>
<dbReference type="PROSITE" id="PS50048">
    <property type="entry name" value="ZN2_CY6_FUNGAL_2"/>
    <property type="match status" value="1"/>
</dbReference>
<dbReference type="EMBL" id="PUHQ01000110">
    <property type="protein sequence ID" value="KAG0655832.1"/>
    <property type="molecule type" value="Genomic_DNA"/>
</dbReference>
<sequence>MSATDKLGRRRPVKACTECVRSKTKCDRTFPCGACRKKGKAALCSAADEVSAVAPDAVFNDDGAVVGGPDEVHLAARAELTAMRDILASLQPRIVRAEALLNALPPPERAGKRRRLSTDREAPSEAPQSDSEGEKPAELQILDPPERGPNYIGPGQYPFHGPGRNTAILPPSVTNVLTKYPTRSAFAAITPSRLESQVLVNHCMGTLGALHPIINSEARQQHLAHFWVVESPLQLEHCYSSWLASYFAQAAVGARLASAEMLAALGTDHVALQQRADDLTDAALASLYHANFIHNRSLVALQAVAYLALSGRTAETFRAINVLVDHAVLAAQHLRLERDMYGLPANSNTEHPAVRTAALEVRKRVVRALCIANWLYGDLPCISPDKVKGLPPQPHQAEGDTLRNLTPTTYLNFLYDIARIVYRARFLNPTPEQISACLREVSALGETSLPSEDPVRVSLEFPSGRMLEQHRLTALSVADPIDLSKTAVLVSHAESILREIPTLATHEVRHWAILHQVCAAALVIIGTWRSKTAPTEASRQLVELAESCLLDSAAANSIARKSLEAIRQAGLDAQDA</sequence>
<dbReference type="CDD" id="cd00067">
    <property type="entry name" value="GAL4"/>
    <property type="match status" value="1"/>
</dbReference>
<dbReference type="InterPro" id="IPR036864">
    <property type="entry name" value="Zn2-C6_fun-type_DNA-bd_sf"/>
</dbReference>
<keyword evidence="6" id="KW-1185">Reference proteome</keyword>
<keyword evidence="2" id="KW-0539">Nucleus</keyword>
<dbReference type="Gene3D" id="4.10.240.10">
    <property type="entry name" value="Zn(2)-C6 fungal-type DNA-binding domain"/>
    <property type="match status" value="1"/>
</dbReference>
<dbReference type="CDD" id="cd12148">
    <property type="entry name" value="fungal_TF_MHR"/>
    <property type="match status" value="1"/>
</dbReference>
<evidence type="ECO:0000313" key="6">
    <source>
        <dbReference type="Proteomes" id="UP000777482"/>
    </source>
</evidence>
<evidence type="ECO:0000256" key="2">
    <source>
        <dbReference type="ARBA" id="ARBA00023242"/>
    </source>
</evidence>
<dbReference type="GO" id="GO:0000981">
    <property type="term" value="F:DNA-binding transcription factor activity, RNA polymerase II-specific"/>
    <property type="evidence" value="ECO:0007669"/>
    <property type="project" value="InterPro"/>
</dbReference>
<accession>A0A9P7B2F4</accession>
<dbReference type="Pfam" id="PF00172">
    <property type="entry name" value="Zn_clus"/>
    <property type="match status" value="1"/>
</dbReference>
<feature type="region of interest" description="Disordered" evidence="3">
    <location>
        <begin position="106"/>
        <end position="147"/>
    </location>
</feature>
<dbReference type="GO" id="GO:0005634">
    <property type="term" value="C:nucleus"/>
    <property type="evidence" value="ECO:0007669"/>
    <property type="project" value="UniProtKB-SubCell"/>
</dbReference>
<dbReference type="InterPro" id="IPR050613">
    <property type="entry name" value="Sec_Metabolite_Reg"/>
</dbReference>
<proteinExistence type="predicted"/>
<dbReference type="AlphaFoldDB" id="A0A9P7B2F4"/>
<dbReference type="GO" id="GO:0008270">
    <property type="term" value="F:zinc ion binding"/>
    <property type="evidence" value="ECO:0007669"/>
    <property type="project" value="InterPro"/>
</dbReference>
<dbReference type="OrthoDB" id="424974at2759"/>
<evidence type="ECO:0000259" key="4">
    <source>
        <dbReference type="PROSITE" id="PS50048"/>
    </source>
</evidence>
<feature type="domain" description="Zn(2)-C6 fungal-type" evidence="4">
    <location>
        <begin position="15"/>
        <end position="46"/>
    </location>
</feature>
<dbReference type="PANTHER" id="PTHR31001:SF76">
    <property type="entry name" value="ZN(2)-C6 FUNGAL-TYPE DOMAIN-CONTAINING PROTEIN"/>
    <property type="match status" value="1"/>
</dbReference>
<dbReference type="SUPFAM" id="SSF57701">
    <property type="entry name" value="Zn2/Cys6 DNA-binding domain"/>
    <property type="match status" value="1"/>
</dbReference>
<gene>
    <name evidence="5" type="ORF">C6P46_000684</name>
</gene>
<dbReference type="PANTHER" id="PTHR31001">
    <property type="entry name" value="UNCHARACTERIZED TRANSCRIPTIONAL REGULATORY PROTEIN"/>
    <property type="match status" value="1"/>
</dbReference>
<organism evidence="5 6">
    <name type="scientific">Rhodotorula mucilaginosa</name>
    <name type="common">Yeast</name>
    <name type="synonym">Rhodotorula rubra</name>
    <dbReference type="NCBI Taxonomy" id="5537"/>
    <lineage>
        <taxon>Eukaryota</taxon>
        <taxon>Fungi</taxon>
        <taxon>Dikarya</taxon>
        <taxon>Basidiomycota</taxon>
        <taxon>Pucciniomycotina</taxon>
        <taxon>Microbotryomycetes</taxon>
        <taxon>Sporidiobolales</taxon>
        <taxon>Sporidiobolaceae</taxon>
        <taxon>Rhodotorula</taxon>
    </lineage>
</organism>
<comment type="subcellular location">
    <subcellularLocation>
        <location evidence="1">Nucleus</location>
    </subcellularLocation>
</comment>
<name>A0A9P7B2F4_RHOMI</name>
<evidence type="ECO:0000313" key="5">
    <source>
        <dbReference type="EMBL" id="KAG0655832.1"/>
    </source>
</evidence>
<evidence type="ECO:0000256" key="3">
    <source>
        <dbReference type="SAM" id="MobiDB-lite"/>
    </source>
</evidence>
<dbReference type="Proteomes" id="UP000777482">
    <property type="component" value="Unassembled WGS sequence"/>
</dbReference>
<protein>
    <recommendedName>
        <fullName evidence="4">Zn(2)-C6 fungal-type domain-containing protein</fullName>
    </recommendedName>
</protein>